<protein>
    <submittedName>
        <fullName evidence="2">Uncharacterized protein</fullName>
    </submittedName>
</protein>
<keyword evidence="1" id="KW-0812">Transmembrane</keyword>
<sequence>MEIFHEKSALYSINSQSHSFGSKVGLKTRHHFPARPIVKARPFFGLIFMSYKEAQKTSFGDFYVTKNVQCLKFGEYKSTQCVYSIGFKFLYALIVVTLSRLPPLIKEFIVSIINGQCWACFIFMFKLYFYIMSKQYKILKYLVPLHY</sequence>
<proteinExistence type="predicted"/>
<feature type="transmembrane region" description="Helical" evidence="1">
    <location>
        <begin position="81"/>
        <end position="102"/>
    </location>
</feature>
<evidence type="ECO:0000313" key="2">
    <source>
        <dbReference type="EMBL" id="CAG6634601.1"/>
    </source>
</evidence>
<feature type="transmembrane region" description="Helical" evidence="1">
    <location>
        <begin position="108"/>
        <end position="131"/>
    </location>
</feature>
<organism evidence="2">
    <name type="scientific">Cacopsylla melanoneura</name>
    <dbReference type="NCBI Taxonomy" id="428564"/>
    <lineage>
        <taxon>Eukaryota</taxon>
        <taxon>Metazoa</taxon>
        <taxon>Ecdysozoa</taxon>
        <taxon>Arthropoda</taxon>
        <taxon>Hexapoda</taxon>
        <taxon>Insecta</taxon>
        <taxon>Pterygota</taxon>
        <taxon>Neoptera</taxon>
        <taxon>Paraneoptera</taxon>
        <taxon>Hemiptera</taxon>
        <taxon>Sternorrhyncha</taxon>
        <taxon>Psylloidea</taxon>
        <taxon>Psyllidae</taxon>
        <taxon>Psyllinae</taxon>
        <taxon>Cacopsylla</taxon>
    </lineage>
</organism>
<dbReference type="AlphaFoldDB" id="A0A8D8QN28"/>
<dbReference type="EMBL" id="HBUF01087019">
    <property type="protein sequence ID" value="CAG6634601.1"/>
    <property type="molecule type" value="Transcribed_RNA"/>
</dbReference>
<name>A0A8D8QN28_9HEMI</name>
<reference evidence="2" key="1">
    <citation type="submission" date="2021-05" db="EMBL/GenBank/DDBJ databases">
        <authorList>
            <person name="Alioto T."/>
            <person name="Alioto T."/>
            <person name="Gomez Garrido J."/>
        </authorList>
    </citation>
    <scope>NUCLEOTIDE SEQUENCE</scope>
</reference>
<keyword evidence="1" id="KW-0472">Membrane</keyword>
<evidence type="ECO:0000256" key="1">
    <source>
        <dbReference type="SAM" id="Phobius"/>
    </source>
</evidence>
<keyword evidence="1" id="KW-1133">Transmembrane helix</keyword>
<accession>A0A8D8QN28</accession>